<name>A0ABY4CRA7_9BACT</name>
<dbReference type="EMBL" id="CP094669">
    <property type="protein sequence ID" value="UOG72801.1"/>
    <property type="molecule type" value="Genomic_DNA"/>
</dbReference>
<sequence length="116" mass="12895">MLVPAADYLTYAEAVALYNNLREIDIIALVKSAGPPTFPYGEGMYYQLWIEEAEAEAARETVEAFEAERGSLRVLRCPKCKAPDPLPSPSPAWWKRLFYAGTVLHKCPNCGAEFPA</sequence>
<proteinExistence type="predicted"/>
<gene>
    <name evidence="1" type="ORF">MTX78_11755</name>
</gene>
<reference evidence="1 2" key="1">
    <citation type="submission" date="2022-03" db="EMBL/GenBank/DDBJ databases">
        <title>Hymenobactersp. isolated from the air.</title>
        <authorList>
            <person name="Won M."/>
            <person name="Kwon S.-W."/>
        </authorList>
    </citation>
    <scope>NUCLEOTIDE SEQUENCE [LARGE SCALE GENOMIC DNA]</scope>
    <source>
        <strain evidence="1 2">KACC 21982</strain>
    </source>
</reference>
<evidence type="ECO:0000313" key="2">
    <source>
        <dbReference type="Proteomes" id="UP000831113"/>
    </source>
</evidence>
<keyword evidence="2" id="KW-1185">Reference proteome</keyword>
<protein>
    <recommendedName>
        <fullName evidence="3">DUF2007 domain-containing protein</fullName>
    </recommendedName>
</protein>
<evidence type="ECO:0008006" key="3">
    <source>
        <dbReference type="Google" id="ProtNLM"/>
    </source>
</evidence>
<evidence type="ECO:0000313" key="1">
    <source>
        <dbReference type="EMBL" id="UOG72801.1"/>
    </source>
</evidence>
<accession>A0ABY4CRA7</accession>
<organism evidence="1 2">
    <name type="scientific">Hymenobacter tibetensis</name>
    <dbReference type="NCBI Taxonomy" id="497967"/>
    <lineage>
        <taxon>Bacteria</taxon>
        <taxon>Pseudomonadati</taxon>
        <taxon>Bacteroidota</taxon>
        <taxon>Cytophagia</taxon>
        <taxon>Cytophagales</taxon>
        <taxon>Hymenobacteraceae</taxon>
        <taxon>Hymenobacter</taxon>
    </lineage>
</organism>
<dbReference type="Proteomes" id="UP000831113">
    <property type="component" value="Chromosome"/>
</dbReference>
<dbReference type="RefSeq" id="WP_243794065.1">
    <property type="nucleotide sequence ID" value="NZ_CP094669.1"/>
</dbReference>